<dbReference type="PANTHER" id="PTHR11453:SF36">
    <property type="entry name" value="ANION EXCHANGE PROTEIN"/>
    <property type="match status" value="1"/>
</dbReference>
<evidence type="ECO:0000259" key="12">
    <source>
        <dbReference type="Pfam" id="PF00955"/>
    </source>
</evidence>
<feature type="transmembrane region" description="Helical" evidence="9">
    <location>
        <begin position="920"/>
        <end position="944"/>
    </location>
</feature>
<dbReference type="Pfam" id="PF07565">
    <property type="entry name" value="Band_3_cyto"/>
    <property type="match status" value="1"/>
</dbReference>
<dbReference type="NCBIfam" id="TIGR00834">
    <property type="entry name" value="ae"/>
    <property type="match status" value="1"/>
</dbReference>
<feature type="coiled-coil region" evidence="10">
    <location>
        <begin position="1028"/>
        <end position="1062"/>
    </location>
</feature>
<name>A0A914E1C0_9BILA</name>
<comment type="similarity">
    <text evidence="2 9">Belongs to the anion exchanger (TC 2.A.31) family.</text>
</comment>
<evidence type="ECO:0000256" key="7">
    <source>
        <dbReference type="ARBA" id="ARBA00023065"/>
    </source>
</evidence>
<dbReference type="Gene3D" id="3.40.930.10">
    <property type="entry name" value="Mannitol-specific EII, Chain A"/>
    <property type="match status" value="1"/>
</dbReference>
<dbReference type="GO" id="GO:0008510">
    <property type="term" value="F:sodium:bicarbonate symporter activity"/>
    <property type="evidence" value="ECO:0007669"/>
    <property type="project" value="TreeGrafter"/>
</dbReference>
<dbReference type="FunFam" id="1.10.287.570:FF:000001">
    <property type="entry name" value="Anion exchange protein"/>
    <property type="match status" value="1"/>
</dbReference>
<evidence type="ECO:0000256" key="9">
    <source>
        <dbReference type="RuleBase" id="RU362035"/>
    </source>
</evidence>
<accession>A0A914E1C0</accession>
<dbReference type="PRINTS" id="PR01231">
    <property type="entry name" value="HCO3TRNSPORT"/>
</dbReference>
<feature type="transmembrane region" description="Helical" evidence="9">
    <location>
        <begin position="608"/>
        <end position="625"/>
    </location>
</feature>
<keyword evidence="5 9" id="KW-0812">Transmembrane</keyword>
<feature type="transmembrane region" description="Helical" evidence="9">
    <location>
        <begin position="794"/>
        <end position="813"/>
    </location>
</feature>
<comment type="caution">
    <text evidence="9">Lacks conserved residue(s) required for the propagation of feature annotation.</text>
</comment>
<keyword evidence="10" id="KW-0175">Coiled coil</keyword>
<evidence type="ECO:0000256" key="10">
    <source>
        <dbReference type="SAM" id="Coils"/>
    </source>
</evidence>
<dbReference type="InterPro" id="IPR011531">
    <property type="entry name" value="HCO3_transpt-like_TM_dom"/>
</dbReference>
<feature type="transmembrane region" description="Helical" evidence="9">
    <location>
        <begin position="490"/>
        <end position="511"/>
    </location>
</feature>
<comment type="subcellular location">
    <subcellularLocation>
        <location evidence="1">Basolateral cell membrane</location>
        <topology evidence="1">Multi-pass membrane protein</topology>
    </subcellularLocation>
    <subcellularLocation>
        <location evidence="9">Membrane</location>
        <topology evidence="9">Multi-pass membrane protein</topology>
    </subcellularLocation>
</comment>
<feature type="domain" description="Band 3 cytoplasmic" evidence="13">
    <location>
        <begin position="98"/>
        <end position="406"/>
    </location>
</feature>
<dbReference type="GO" id="GO:0008509">
    <property type="term" value="F:monoatomic anion transmembrane transporter activity"/>
    <property type="evidence" value="ECO:0007669"/>
    <property type="project" value="InterPro"/>
</dbReference>
<keyword evidence="3 9" id="KW-0813">Transport</keyword>
<evidence type="ECO:0000256" key="5">
    <source>
        <dbReference type="ARBA" id="ARBA00022692"/>
    </source>
</evidence>
<sequence length="1174" mass="130960">MPGENDGDNGSGSSADEPPTFISPKTPEPTASANDTEQRRESLWMSMGIHRSTDGGTLRKRRMSQKVESVEANEQNLANLAPGARVMFLLKEQSDVPSLFTEMGELTRSGDVEEWKETARWVKFEEDVEEGGNRWSKPHVATLSLHALFQLRSCLLNGVVLIDLDADTLPQLTELLLDELIAAGQLDESERDAVRHVLSRRHTHQYEQAKTNGANGSGQSGFLNAVRSISDIGKSFSHGRNLGKAGVDETTSPKSGSPKTKSGPQLELPKVGSLPKELPREGSDVGSKGNLHFMKKLPVGAEASNVLVGEVDFLDHHVTAFIRLKNASILGDLVEVPVPTRFLFVLLGPAGHAAQYKEIGRAIATLMSDEIFHDVAYKARNRDDLLDGVDEFLDQVTVLPPGEWDPNIRIEPPTVIPNQQKRMQVPKELLKLEDDKKKKKISDEVEEDGHGNDPTLQRTGKLFGGLIADIKRKLPWYKSDYTDAFNLQCVATFCFMYFALLAPIVTFGGLLEEATHQRMAAMENLFSGAICGILYALFSGQPLTIIGSTGPVLVFETILFDLCSSLNIDYLSFRLWVYLWTALILFIMVMIDASAWVSYITRFTEESFATLIAVIFIYEAIMKLLKIKDQLDVIYYVPPGKAVTTGCRCVMPQDVDIDKIVNIAKKKKLDHLISYNNTYLNISQLDLGKCTQFMGKLEGESCYILYDKLLMSLVLMVGTFFLAITLKKMRNSCYFPSKVRQVFSDFAVMIAIILMTTIDMCVGINTPKLNVPSTFRPTWEGRGWYIPPFNGNPIWTAPLAFIPAILASILIFMDQQITAVIVNRKENKLKKGCGYHLDLLVLCVLIVIVGNLGLPIYVAATVLAINHVNSLKVESESRAPGEVAQFIGVREQRVTGTLTFTFIGLSMLMSKFLGHIPMPVLYGVFLYMGISALGGIQLFDRILLLLMPMKYQPDTIYIRHVPINTIHKFTIWQVACFALLWIVKSIKATSIAFPVMLVVMIGVRKLMEKFFSDKDLRYLDDKMPDFHLRKKEDIVKRKSKQIEEIEIDLDENQGTLRAIKTEAHLHIPLASGNVVKIPLNALQEPSHDINISKEVNSSNLWRHISNESKGSLTRMNDSGNKVGSPRLATPEDDEEAITINILKATPEPSDKLSNQESQPLLKKRNGKDDQESPV</sequence>
<evidence type="ECO:0000256" key="1">
    <source>
        <dbReference type="ARBA" id="ARBA00004554"/>
    </source>
</evidence>
<feature type="region of interest" description="Disordered" evidence="11">
    <location>
        <begin position="1"/>
        <end position="64"/>
    </location>
</feature>
<dbReference type="Pfam" id="PF00955">
    <property type="entry name" value="HCO3_cotransp"/>
    <property type="match status" value="1"/>
</dbReference>
<keyword evidence="14" id="KW-1185">Reference proteome</keyword>
<evidence type="ECO:0000259" key="13">
    <source>
        <dbReference type="Pfam" id="PF07565"/>
    </source>
</evidence>
<feature type="transmembrane region" description="Helical" evidence="9">
    <location>
        <begin position="532"/>
        <end position="555"/>
    </location>
</feature>
<reference evidence="15" key="1">
    <citation type="submission" date="2022-11" db="UniProtKB">
        <authorList>
            <consortium name="WormBaseParasite"/>
        </authorList>
    </citation>
    <scope>IDENTIFICATION</scope>
</reference>
<dbReference type="GO" id="GO:0016323">
    <property type="term" value="C:basolateral plasma membrane"/>
    <property type="evidence" value="ECO:0007669"/>
    <property type="project" value="UniProtKB-SubCell"/>
</dbReference>
<dbReference type="PANTHER" id="PTHR11453">
    <property type="entry name" value="ANION EXCHANGE PROTEIN"/>
    <property type="match status" value="1"/>
</dbReference>
<dbReference type="SUPFAM" id="SSF55804">
    <property type="entry name" value="Phoshotransferase/anion transport protein"/>
    <property type="match status" value="1"/>
</dbReference>
<keyword evidence="6 9" id="KW-1133">Transmembrane helix</keyword>
<feature type="transmembrane region" description="Helical" evidence="9">
    <location>
        <begin position="833"/>
        <end position="850"/>
    </location>
</feature>
<feature type="compositionally biased region" description="Low complexity" evidence="11">
    <location>
        <begin position="250"/>
        <end position="264"/>
    </location>
</feature>
<feature type="domain" description="Bicarbonate transporter-like transmembrane" evidence="12">
    <location>
        <begin position="461"/>
        <end position="1024"/>
    </location>
</feature>
<dbReference type="InterPro" id="IPR003020">
    <property type="entry name" value="HCO3_transpt_euk"/>
</dbReference>
<keyword evidence="7 9" id="KW-0406">Ion transport</keyword>
<dbReference type="Gene3D" id="1.10.287.570">
    <property type="entry name" value="Helical hairpin bin"/>
    <property type="match status" value="1"/>
</dbReference>
<dbReference type="PRINTS" id="PR01232">
    <property type="entry name" value="NAHCO3TRSPRT"/>
</dbReference>
<keyword evidence="8 9" id="KW-0472">Membrane</keyword>
<evidence type="ECO:0000256" key="11">
    <source>
        <dbReference type="SAM" id="MobiDB-lite"/>
    </source>
</evidence>
<dbReference type="InterPro" id="IPR003024">
    <property type="entry name" value="Na/HCO3_transpt"/>
</dbReference>
<feature type="transmembrane region" description="Helical" evidence="9">
    <location>
        <begin position="575"/>
        <end position="596"/>
    </location>
</feature>
<keyword evidence="4" id="KW-1003">Cell membrane</keyword>
<dbReference type="InterPro" id="IPR013769">
    <property type="entry name" value="Band3_cytoplasmic_dom"/>
</dbReference>
<evidence type="ECO:0000256" key="2">
    <source>
        <dbReference type="ARBA" id="ARBA00010993"/>
    </source>
</evidence>
<evidence type="ECO:0000256" key="8">
    <source>
        <dbReference type="ARBA" id="ARBA00023136"/>
    </source>
</evidence>
<feature type="region of interest" description="Disordered" evidence="11">
    <location>
        <begin position="240"/>
        <end position="289"/>
    </location>
</feature>
<protein>
    <recommendedName>
        <fullName evidence="9">Anion exchange protein</fullName>
    </recommendedName>
</protein>
<dbReference type="AlphaFoldDB" id="A0A914E1C0"/>
<dbReference type="GO" id="GO:0005452">
    <property type="term" value="F:solute:inorganic anion antiporter activity"/>
    <property type="evidence" value="ECO:0007669"/>
    <property type="project" value="InterPro"/>
</dbReference>
<evidence type="ECO:0000313" key="14">
    <source>
        <dbReference type="Proteomes" id="UP000887540"/>
    </source>
</evidence>
<evidence type="ECO:0000256" key="3">
    <source>
        <dbReference type="ARBA" id="ARBA00022448"/>
    </source>
</evidence>
<evidence type="ECO:0000256" key="4">
    <source>
        <dbReference type="ARBA" id="ARBA00022475"/>
    </source>
</evidence>
<dbReference type="InterPro" id="IPR016152">
    <property type="entry name" value="PTrfase/Anion_transptr"/>
</dbReference>
<evidence type="ECO:0000256" key="6">
    <source>
        <dbReference type="ARBA" id="ARBA00022989"/>
    </source>
</evidence>
<organism evidence="14 15">
    <name type="scientific">Acrobeloides nanus</name>
    <dbReference type="NCBI Taxonomy" id="290746"/>
    <lineage>
        <taxon>Eukaryota</taxon>
        <taxon>Metazoa</taxon>
        <taxon>Ecdysozoa</taxon>
        <taxon>Nematoda</taxon>
        <taxon>Chromadorea</taxon>
        <taxon>Rhabditida</taxon>
        <taxon>Tylenchina</taxon>
        <taxon>Cephalobomorpha</taxon>
        <taxon>Cephaloboidea</taxon>
        <taxon>Cephalobidae</taxon>
        <taxon>Acrobeloides</taxon>
    </lineage>
</organism>
<feature type="transmembrane region" description="Helical" evidence="9">
    <location>
        <begin position="746"/>
        <end position="766"/>
    </location>
</feature>
<feature type="region of interest" description="Disordered" evidence="11">
    <location>
        <begin position="1110"/>
        <end position="1174"/>
    </location>
</feature>
<evidence type="ECO:0000313" key="15">
    <source>
        <dbReference type="WBParaSite" id="ACRNAN_scaffold51.g16398.t1"/>
    </source>
</evidence>
<dbReference type="Proteomes" id="UP000887540">
    <property type="component" value="Unplaced"/>
</dbReference>
<dbReference type="GO" id="GO:0051453">
    <property type="term" value="P:regulation of intracellular pH"/>
    <property type="evidence" value="ECO:0007669"/>
    <property type="project" value="TreeGrafter"/>
</dbReference>
<feature type="compositionally biased region" description="Polar residues" evidence="11">
    <location>
        <begin position="1110"/>
        <end position="1121"/>
    </location>
</feature>
<proteinExistence type="inferred from homology"/>
<dbReference type="WBParaSite" id="ACRNAN_scaffold51.g16398.t1">
    <property type="protein sequence ID" value="ACRNAN_scaffold51.g16398.t1"/>
    <property type="gene ID" value="ACRNAN_scaffold51.g16398"/>
</dbReference>
<feature type="transmembrane region" description="Helical" evidence="9">
    <location>
        <begin position="709"/>
        <end position="726"/>
    </location>
</feature>